<comment type="caution">
    <text evidence="1">The sequence shown here is derived from an EMBL/GenBank/DDBJ whole genome shotgun (WGS) entry which is preliminary data.</text>
</comment>
<sequence>MPSGADENTGAVTAVLSYVEDERTKLLVSFTSASSDRKTFQNFKVSSPAHISIICPLGDTARYIPRFLPEKIFESDQLMHMMEPWRIVDWTTYLSSRSMSISKRSLPFFMFRASHRRRRPSPPTEGNDQTSRA</sequence>
<organism evidence="1 2">
    <name type="scientific">Brassica napus</name>
    <name type="common">Rape</name>
    <dbReference type="NCBI Taxonomy" id="3708"/>
    <lineage>
        <taxon>Eukaryota</taxon>
        <taxon>Viridiplantae</taxon>
        <taxon>Streptophyta</taxon>
        <taxon>Embryophyta</taxon>
        <taxon>Tracheophyta</taxon>
        <taxon>Spermatophyta</taxon>
        <taxon>Magnoliopsida</taxon>
        <taxon>eudicotyledons</taxon>
        <taxon>Gunneridae</taxon>
        <taxon>Pentapetalae</taxon>
        <taxon>rosids</taxon>
        <taxon>malvids</taxon>
        <taxon>Brassicales</taxon>
        <taxon>Brassicaceae</taxon>
        <taxon>Brassiceae</taxon>
        <taxon>Brassica</taxon>
    </lineage>
</organism>
<name>A0ABQ8BZY0_BRANA</name>
<dbReference type="Proteomes" id="UP000824890">
    <property type="component" value="Unassembled WGS sequence"/>
</dbReference>
<reference evidence="1 2" key="1">
    <citation type="submission" date="2021-05" db="EMBL/GenBank/DDBJ databases">
        <title>Genome Assembly of Synthetic Allotetraploid Brassica napus Reveals Homoeologous Exchanges between Subgenomes.</title>
        <authorList>
            <person name="Davis J.T."/>
        </authorList>
    </citation>
    <scope>NUCLEOTIDE SEQUENCE [LARGE SCALE GENOMIC DNA]</scope>
    <source>
        <strain evidence="2">cv. Da-Ae</strain>
        <tissue evidence="1">Seedling</tissue>
    </source>
</reference>
<dbReference type="EMBL" id="JAGKQM010000009">
    <property type="protein sequence ID" value="KAH0910359.1"/>
    <property type="molecule type" value="Genomic_DNA"/>
</dbReference>
<accession>A0ABQ8BZY0</accession>
<keyword evidence="2" id="KW-1185">Reference proteome</keyword>
<evidence type="ECO:0000313" key="1">
    <source>
        <dbReference type="EMBL" id="KAH0910359.1"/>
    </source>
</evidence>
<protein>
    <submittedName>
        <fullName evidence="1">Uncharacterized protein</fullName>
    </submittedName>
</protein>
<evidence type="ECO:0000313" key="2">
    <source>
        <dbReference type="Proteomes" id="UP000824890"/>
    </source>
</evidence>
<gene>
    <name evidence="1" type="ORF">HID58_033680</name>
</gene>
<proteinExistence type="predicted"/>